<sequence length="158" mass="17806">MIPSLFKMMALTGSAVIGGGTIVNQVFFSEGKEPKIKSRDISSNSLTTSELGCVIYEAKEPSGSWGRRKFTQLEKKFKSMEEFFKELDKKKVWNDQTLRKEIKGGCSKYGKVFVWQGVPQGNNKIYGKTWIYAGDMNNGKDWTDDAEVKRNSSNILQG</sequence>
<accession>F6FJJ9</accession>
<reference key="2">
    <citation type="submission" date="2011-05" db="EMBL/GenBank/DDBJ databases">
        <title>The Genome of Mycoplasma haemofelis Strain Ohio2, a pathogenic hemoplasma of the cat.</title>
        <authorList>
            <person name="Santos A.P."/>
            <person name="Guimaraes A.M.S."/>
            <person name="SanMiguel P.J."/>
            <person name="Martin S.W."/>
            <person name="Messick J.B."/>
        </authorList>
    </citation>
    <scope>NUCLEOTIDE SEQUENCE</scope>
    <source>
        <strain>Ohio2</strain>
    </source>
</reference>
<dbReference type="HOGENOM" id="CLU_111546_2_0_14"/>
<dbReference type="BioCyc" id="MHAE859194:G1GR7-1098-MONOMER"/>
<dbReference type="KEGG" id="mhf:MHF_1107"/>
<dbReference type="AlphaFoldDB" id="F6FJJ9"/>
<protein>
    <submittedName>
        <fullName evidence="1">Uncharacterized protein</fullName>
    </submittedName>
</protein>
<dbReference type="STRING" id="859194.MHF_1107"/>
<name>F6FJJ9_MYCHI</name>
<reference evidence="1 2" key="1">
    <citation type="journal article" date="2011" name="J. Bacteriol.">
        <title>Complete genome sequences of two hemotropic Mycoplasmas, Mycoplasma haemofelis strain Ohio2 and Mycoplasma suis strain Illinois.</title>
        <authorList>
            <person name="Messick J.B."/>
            <person name="Santos A.P."/>
            <person name="Guimaraes A.M."/>
        </authorList>
    </citation>
    <scope>NUCLEOTIDE SEQUENCE [LARGE SCALE GENOMIC DNA]</scope>
    <source>
        <strain evidence="1 2">Ohio2</strain>
    </source>
</reference>
<dbReference type="Proteomes" id="UP000007952">
    <property type="component" value="Chromosome"/>
</dbReference>
<dbReference type="EMBL" id="CP002808">
    <property type="protein sequence ID" value="AEG73354.1"/>
    <property type="molecule type" value="Genomic_DNA"/>
</dbReference>
<proteinExistence type="predicted"/>
<organism evidence="1 2">
    <name type="scientific">Mycoplasma haemofelis (strain Ohio2)</name>
    <dbReference type="NCBI Taxonomy" id="859194"/>
    <lineage>
        <taxon>Bacteria</taxon>
        <taxon>Bacillati</taxon>
        <taxon>Mycoplasmatota</taxon>
        <taxon>Mollicutes</taxon>
        <taxon>Mycoplasmataceae</taxon>
        <taxon>Mycoplasma</taxon>
    </lineage>
</organism>
<evidence type="ECO:0000313" key="1">
    <source>
        <dbReference type="EMBL" id="AEG73354.1"/>
    </source>
</evidence>
<gene>
    <name evidence="1" type="ordered locus">MHF_1107</name>
</gene>
<evidence type="ECO:0000313" key="2">
    <source>
        <dbReference type="Proteomes" id="UP000007952"/>
    </source>
</evidence>